<comment type="caution">
    <text evidence="2">The sequence shown here is derived from an EMBL/GenBank/DDBJ whole genome shotgun (WGS) entry which is preliminary data.</text>
</comment>
<evidence type="ECO:0000256" key="1">
    <source>
        <dbReference type="SAM" id="MobiDB-lite"/>
    </source>
</evidence>
<name>A0ABW2CA54_9PSEU</name>
<organism evidence="2 3">
    <name type="scientific">Haloechinothrix salitolerans</name>
    <dbReference type="NCBI Taxonomy" id="926830"/>
    <lineage>
        <taxon>Bacteria</taxon>
        <taxon>Bacillati</taxon>
        <taxon>Actinomycetota</taxon>
        <taxon>Actinomycetes</taxon>
        <taxon>Pseudonocardiales</taxon>
        <taxon>Pseudonocardiaceae</taxon>
        <taxon>Haloechinothrix</taxon>
    </lineage>
</organism>
<feature type="compositionally biased region" description="Basic and acidic residues" evidence="1">
    <location>
        <begin position="337"/>
        <end position="347"/>
    </location>
</feature>
<sequence>MTEKTPHETRRIRGVAGSPLDVVADEFAALTTGPSPVTIDGHHVPGFPNRLLTLSEVRSRLLAKTCPARTRDTVWSLVVRRAQDGRADWELAAAGLALPSLAASARTLGTWYRGDRADLHAAILAGFLQALSSADPARKRLFDTLRWAAYRAGHAAVMDAAQAPLPIDPDESSDVLEIFWSRFRSAVPRPPWGHPDLVLARAVADGIVTPVEADLIGRTRLEDDTLAAWAQAHHVPYSTANNARWRAERRLVTYLLHDDQGDGDPADDVLPAATTSLALRAAAQRPGSPRPPSRAVSGRARNGRTPRRRRSSRSVRDRGRKSGLLRCRGSAPAGRPSSREGPDSEVR</sequence>
<evidence type="ECO:0000313" key="3">
    <source>
        <dbReference type="Proteomes" id="UP001596337"/>
    </source>
</evidence>
<accession>A0ABW2CA54</accession>
<dbReference type="EMBL" id="JBHSXX010000001">
    <property type="protein sequence ID" value="MFC6870944.1"/>
    <property type="molecule type" value="Genomic_DNA"/>
</dbReference>
<gene>
    <name evidence="2" type="ORF">ACFQGD_27840</name>
</gene>
<protein>
    <submittedName>
        <fullName evidence="2">Uncharacterized protein</fullName>
    </submittedName>
</protein>
<feature type="region of interest" description="Disordered" evidence="1">
    <location>
        <begin position="280"/>
        <end position="347"/>
    </location>
</feature>
<keyword evidence="3" id="KW-1185">Reference proteome</keyword>
<dbReference type="RefSeq" id="WP_345401524.1">
    <property type="nucleotide sequence ID" value="NZ_BAABLA010000106.1"/>
</dbReference>
<feature type="compositionally biased region" description="Basic residues" evidence="1">
    <location>
        <begin position="301"/>
        <end position="323"/>
    </location>
</feature>
<proteinExistence type="predicted"/>
<evidence type="ECO:0000313" key="2">
    <source>
        <dbReference type="EMBL" id="MFC6870944.1"/>
    </source>
</evidence>
<dbReference type="Proteomes" id="UP001596337">
    <property type="component" value="Unassembled WGS sequence"/>
</dbReference>
<reference evidence="3" key="1">
    <citation type="journal article" date="2019" name="Int. J. Syst. Evol. Microbiol.">
        <title>The Global Catalogue of Microorganisms (GCM) 10K type strain sequencing project: providing services to taxonomists for standard genome sequencing and annotation.</title>
        <authorList>
            <consortium name="The Broad Institute Genomics Platform"/>
            <consortium name="The Broad Institute Genome Sequencing Center for Infectious Disease"/>
            <person name="Wu L."/>
            <person name="Ma J."/>
        </authorList>
    </citation>
    <scope>NUCLEOTIDE SEQUENCE [LARGE SCALE GENOMIC DNA]</scope>
    <source>
        <strain evidence="3">KCTC 32255</strain>
    </source>
</reference>